<keyword evidence="1" id="KW-0732">Signal</keyword>
<dbReference type="InterPro" id="IPR011105">
    <property type="entry name" value="Cell_wall_hydrolase_SleB"/>
</dbReference>
<dbReference type="STRING" id="568899.SAMN05192534_11236"/>
<dbReference type="GO" id="GO:0016787">
    <property type="term" value="F:hydrolase activity"/>
    <property type="evidence" value="ECO:0007669"/>
    <property type="project" value="InterPro"/>
</dbReference>
<evidence type="ECO:0000259" key="2">
    <source>
        <dbReference type="PROSITE" id="PS51782"/>
    </source>
</evidence>
<dbReference type="Gene3D" id="1.10.10.2520">
    <property type="entry name" value="Cell wall hydrolase SleB, domain 1"/>
    <property type="match status" value="1"/>
</dbReference>
<proteinExistence type="predicted"/>
<name>A0A1G8FH71_9BACI</name>
<feature type="domain" description="LysM" evidence="2">
    <location>
        <begin position="26"/>
        <end position="69"/>
    </location>
</feature>
<dbReference type="CDD" id="cd00118">
    <property type="entry name" value="LysM"/>
    <property type="match status" value="1"/>
</dbReference>
<dbReference type="AlphaFoldDB" id="A0A1G8FH71"/>
<dbReference type="Pfam" id="PF01476">
    <property type="entry name" value="LysM"/>
    <property type="match status" value="1"/>
</dbReference>
<dbReference type="InterPro" id="IPR018392">
    <property type="entry name" value="LysM"/>
</dbReference>
<evidence type="ECO:0000256" key="1">
    <source>
        <dbReference type="SAM" id="SignalP"/>
    </source>
</evidence>
<evidence type="ECO:0000313" key="4">
    <source>
        <dbReference type="Proteomes" id="UP000199163"/>
    </source>
</evidence>
<dbReference type="SUPFAM" id="SSF54106">
    <property type="entry name" value="LysM domain"/>
    <property type="match status" value="1"/>
</dbReference>
<dbReference type="Pfam" id="PF07486">
    <property type="entry name" value="Hydrolase_2"/>
    <property type="match status" value="1"/>
</dbReference>
<feature type="chain" id="PRO_5038331864" evidence="1">
    <location>
        <begin position="22"/>
        <end position="195"/>
    </location>
</feature>
<gene>
    <name evidence="3" type="ORF">SAMN05192534_11236</name>
</gene>
<keyword evidence="4" id="KW-1185">Reference proteome</keyword>
<sequence length="195" mass="21218">MFKVIKTVAVGLFALISFQFSTDITKAYTVNKGDTLWSIGVEHGVSVLDLKEINKKNTMHVREGEYLHIPESITSSERDLLERLVSSEAEGESYAGKVAVATVVLNRVSSSEFPNTINEVIYDVSATGNPSFSPVMDGSIHEPADAQSKKAVKEALAFEGMGSGSLFFYNPAIATNHWISTRETTSVIGNHVFAK</sequence>
<accession>A0A1G8FH71</accession>
<organism evidence="3 4">
    <name type="scientific">Alteribacillus persepolensis</name>
    <dbReference type="NCBI Taxonomy" id="568899"/>
    <lineage>
        <taxon>Bacteria</taxon>
        <taxon>Bacillati</taxon>
        <taxon>Bacillota</taxon>
        <taxon>Bacilli</taxon>
        <taxon>Bacillales</taxon>
        <taxon>Bacillaceae</taxon>
        <taxon>Alteribacillus</taxon>
    </lineage>
</organism>
<dbReference type="PROSITE" id="PS51782">
    <property type="entry name" value="LYSM"/>
    <property type="match status" value="1"/>
</dbReference>
<evidence type="ECO:0000313" key="3">
    <source>
        <dbReference type="EMBL" id="SDH81501.1"/>
    </source>
</evidence>
<dbReference type="RefSeq" id="WP_245705241.1">
    <property type="nucleotide sequence ID" value="NZ_FNDK01000012.1"/>
</dbReference>
<feature type="signal peptide" evidence="1">
    <location>
        <begin position="1"/>
        <end position="21"/>
    </location>
</feature>
<dbReference type="InterPro" id="IPR036779">
    <property type="entry name" value="LysM_dom_sf"/>
</dbReference>
<dbReference type="Gene3D" id="6.20.240.60">
    <property type="match status" value="1"/>
</dbReference>
<dbReference type="Gene3D" id="3.10.350.10">
    <property type="entry name" value="LysM domain"/>
    <property type="match status" value="1"/>
</dbReference>
<dbReference type="Proteomes" id="UP000199163">
    <property type="component" value="Unassembled WGS sequence"/>
</dbReference>
<reference evidence="4" key="1">
    <citation type="submission" date="2016-10" db="EMBL/GenBank/DDBJ databases">
        <authorList>
            <person name="Varghese N."/>
            <person name="Submissions S."/>
        </authorList>
    </citation>
    <scope>NUCLEOTIDE SEQUENCE [LARGE SCALE GENOMIC DNA]</scope>
    <source>
        <strain evidence="4">DSM 21632</strain>
    </source>
</reference>
<dbReference type="InterPro" id="IPR042047">
    <property type="entry name" value="SleB_dom1"/>
</dbReference>
<dbReference type="SMART" id="SM00257">
    <property type="entry name" value="LysM"/>
    <property type="match status" value="1"/>
</dbReference>
<protein>
    <submittedName>
        <fullName evidence="3">N-acetylmuramoyl-L-alanine amidase</fullName>
    </submittedName>
</protein>
<dbReference type="EMBL" id="FNDK01000012">
    <property type="protein sequence ID" value="SDH81501.1"/>
    <property type="molecule type" value="Genomic_DNA"/>
</dbReference>